<sequence>MSMPDFTQLTSQISSHLAPLRAGQTDTMKGFGALGRAAMTAGALDARTKELIALAIGVAQRCDGCIGFHTKALVQMGCSEAELQEMLGVAVYMGGGPSLMYAANALAAFQQFSEQAGSAQHPA</sequence>
<dbReference type="PANTHER" id="PTHR33930:SF2">
    <property type="entry name" value="BLR3452 PROTEIN"/>
    <property type="match status" value="1"/>
</dbReference>
<feature type="domain" description="Carboxymuconolactone decarboxylase-like" evidence="1">
    <location>
        <begin position="26"/>
        <end position="107"/>
    </location>
</feature>
<dbReference type="GO" id="GO:0051920">
    <property type="term" value="F:peroxiredoxin activity"/>
    <property type="evidence" value="ECO:0007669"/>
    <property type="project" value="InterPro"/>
</dbReference>
<accession>A0A0R0BU99</accession>
<protein>
    <submittedName>
        <fullName evidence="2">Alkylhydroperoxidase</fullName>
    </submittedName>
</protein>
<dbReference type="InterPro" id="IPR004675">
    <property type="entry name" value="AhpD_core"/>
</dbReference>
<dbReference type="OrthoDB" id="1683318at2"/>
<dbReference type="InterPro" id="IPR003779">
    <property type="entry name" value="CMD-like"/>
</dbReference>
<dbReference type="STRING" id="266128.ABB25_10805"/>
<dbReference type="Gene3D" id="1.20.1290.10">
    <property type="entry name" value="AhpD-like"/>
    <property type="match status" value="1"/>
</dbReference>
<organism evidence="2 3">
    <name type="scientific">Stenotrophomonas koreensis</name>
    <dbReference type="NCBI Taxonomy" id="266128"/>
    <lineage>
        <taxon>Bacteria</taxon>
        <taxon>Pseudomonadati</taxon>
        <taxon>Pseudomonadota</taxon>
        <taxon>Gammaproteobacteria</taxon>
        <taxon>Lysobacterales</taxon>
        <taxon>Lysobacteraceae</taxon>
        <taxon>Stenotrophomonas</taxon>
    </lineage>
</organism>
<gene>
    <name evidence="2" type="ORF">ABB25_10805</name>
</gene>
<comment type="caution">
    <text evidence="2">The sequence shown here is derived from an EMBL/GenBank/DDBJ whole genome shotgun (WGS) entry which is preliminary data.</text>
</comment>
<dbReference type="AlphaFoldDB" id="A0A0R0BU99"/>
<dbReference type="PATRIC" id="fig|266128.3.peg.1036"/>
<evidence type="ECO:0000313" key="2">
    <source>
        <dbReference type="EMBL" id="KRG57121.1"/>
    </source>
</evidence>
<keyword evidence="2" id="KW-0560">Oxidoreductase</keyword>
<dbReference type="SUPFAM" id="SSF69118">
    <property type="entry name" value="AhpD-like"/>
    <property type="match status" value="1"/>
</dbReference>
<dbReference type="PANTHER" id="PTHR33930">
    <property type="entry name" value="ALKYL HYDROPEROXIDE REDUCTASE AHPD"/>
    <property type="match status" value="1"/>
</dbReference>
<name>A0A0R0BU99_9GAMM</name>
<evidence type="ECO:0000313" key="3">
    <source>
        <dbReference type="Proteomes" id="UP000051254"/>
    </source>
</evidence>
<keyword evidence="3" id="KW-1185">Reference proteome</keyword>
<keyword evidence="2" id="KW-0575">Peroxidase</keyword>
<proteinExistence type="predicted"/>
<reference evidence="2 3" key="1">
    <citation type="submission" date="2015-05" db="EMBL/GenBank/DDBJ databases">
        <title>Genome sequencing and analysis of members of genus Stenotrophomonas.</title>
        <authorList>
            <person name="Patil P.P."/>
            <person name="Midha S."/>
            <person name="Patil P.B."/>
        </authorList>
    </citation>
    <scope>NUCLEOTIDE SEQUENCE [LARGE SCALE GENOMIC DNA]</scope>
    <source>
        <strain evidence="2 3">DSM 17805</strain>
    </source>
</reference>
<dbReference type="EMBL" id="LDJH01000017">
    <property type="protein sequence ID" value="KRG57121.1"/>
    <property type="molecule type" value="Genomic_DNA"/>
</dbReference>
<dbReference type="RefSeq" id="WP_057666654.1">
    <property type="nucleotide sequence ID" value="NZ_LDJH01000017.1"/>
</dbReference>
<dbReference type="Pfam" id="PF02627">
    <property type="entry name" value="CMD"/>
    <property type="match status" value="1"/>
</dbReference>
<dbReference type="NCBIfam" id="TIGR00778">
    <property type="entry name" value="ahpD_dom"/>
    <property type="match status" value="1"/>
</dbReference>
<dbReference type="Proteomes" id="UP000051254">
    <property type="component" value="Unassembled WGS sequence"/>
</dbReference>
<dbReference type="InterPro" id="IPR029032">
    <property type="entry name" value="AhpD-like"/>
</dbReference>
<evidence type="ECO:0000259" key="1">
    <source>
        <dbReference type="Pfam" id="PF02627"/>
    </source>
</evidence>